<reference evidence="3" key="1">
    <citation type="submission" date="2017-08" db="EMBL/GenBank/DDBJ databases">
        <title>Draft genome sequence of Lactococcus sp. strain Rs-Y01, isolated from the gut of the lower termite Reticulitermes speratus.</title>
        <authorList>
            <person name="Ohkuma M."/>
            <person name="Yuki M."/>
        </authorList>
    </citation>
    <scope>NUCLEOTIDE SEQUENCE [LARGE SCALE GENOMIC DNA]</scope>
    <source>
        <strain evidence="3">Rs-Y01</strain>
    </source>
</reference>
<dbReference type="EMBL" id="BEDT01000008">
    <property type="protein sequence ID" value="GAX48473.1"/>
    <property type="molecule type" value="Genomic_DNA"/>
</dbReference>
<evidence type="ECO:0000313" key="3">
    <source>
        <dbReference type="Proteomes" id="UP000218689"/>
    </source>
</evidence>
<comment type="caution">
    <text evidence="2">The sequence shown here is derived from an EMBL/GenBank/DDBJ whole genome shotgun (WGS) entry which is preliminary data.</text>
</comment>
<sequence length="230" mass="27131">MVDPKYNRYRIENLERISSRFYLIRLHGKSYVIDFYDVKKIKNFFPFSTLYNNRENKTWGIYDITNHEKEFSSMSLTLGNLVPKSNVIFSVLILFPLILMVFLLLPFFIAGILILMYMVFLGYIIFREFESNKILLKQLNNFANYQLLLVEERRKRFYIIGSNTIAIGISIFYVMLILISIDSSKSILPVLCFGIWFGILLSNTFGRLISGVEYIPDETKKYKIIEKKEI</sequence>
<keyword evidence="1" id="KW-0812">Transmembrane</keyword>
<feature type="transmembrane region" description="Helical" evidence="1">
    <location>
        <begin position="81"/>
        <end position="101"/>
    </location>
</feature>
<feature type="transmembrane region" description="Helical" evidence="1">
    <location>
        <begin position="107"/>
        <end position="126"/>
    </location>
</feature>
<dbReference type="RefSeq" id="WP_094785483.1">
    <property type="nucleotide sequence ID" value="NZ_BEDT01000008.1"/>
</dbReference>
<gene>
    <name evidence="2" type="ORF">RsY01_2102</name>
</gene>
<dbReference type="AlphaFoldDB" id="A0A224XG22"/>
<evidence type="ECO:0008006" key="4">
    <source>
        <dbReference type="Google" id="ProtNLM"/>
    </source>
</evidence>
<organism evidence="2 3">
    <name type="scientific">Pseudolactococcus reticulitermitis</name>
    <dbReference type="NCBI Taxonomy" id="2025039"/>
    <lineage>
        <taxon>Bacteria</taxon>
        <taxon>Bacillati</taxon>
        <taxon>Bacillota</taxon>
        <taxon>Bacilli</taxon>
        <taxon>Lactobacillales</taxon>
        <taxon>Streptococcaceae</taxon>
        <taxon>Pseudolactococcus</taxon>
    </lineage>
</organism>
<feature type="transmembrane region" description="Helical" evidence="1">
    <location>
        <begin position="157"/>
        <end position="181"/>
    </location>
</feature>
<protein>
    <recommendedName>
        <fullName evidence="4">Tandem five-TM protein</fullName>
    </recommendedName>
</protein>
<evidence type="ECO:0000313" key="2">
    <source>
        <dbReference type="EMBL" id="GAX48473.1"/>
    </source>
</evidence>
<keyword evidence="3" id="KW-1185">Reference proteome</keyword>
<name>A0A224XG22_9LACT</name>
<accession>A0A224XG22</accession>
<keyword evidence="1" id="KW-0472">Membrane</keyword>
<proteinExistence type="predicted"/>
<feature type="transmembrane region" description="Helical" evidence="1">
    <location>
        <begin position="187"/>
        <end position="206"/>
    </location>
</feature>
<evidence type="ECO:0000256" key="1">
    <source>
        <dbReference type="SAM" id="Phobius"/>
    </source>
</evidence>
<keyword evidence="1" id="KW-1133">Transmembrane helix</keyword>
<dbReference type="Proteomes" id="UP000218689">
    <property type="component" value="Unassembled WGS sequence"/>
</dbReference>